<feature type="transmembrane region" description="Helical" evidence="2">
    <location>
        <begin position="157"/>
        <end position="176"/>
    </location>
</feature>
<evidence type="ECO:0000256" key="2">
    <source>
        <dbReference type="SAM" id="Phobius"/>
    </source>
</evidence>
<protein>
    <submittedName>
        <fullName evidence="3">DUF4389 domain-containing protein</fullName>
    </submittedName>
</protein>
<feature type="region of interest" description="Disordered" evidence="1">
    <location>
        <begin position="220"/>
        <end position="244"/>
    </location>
</feature>
<gene>
    <name evidence="3" type="ORF">ORV05_14670</name>
</gene>
<evidence type="ECO:0000313" key="3">
    <source>
        <dbReference type="EMBL" id="WAL68954.1"/>
    </source>
</evidence>
<keyword evidence="2" id="KW-1133">Transmembrane helix</keyword>
<feature type="transmembrane region" description="Helical" evidence="2">
    <location>
        <begin position="251"/>
        <end position="277"/>
    </location>
</feature>
<feature type="transmembrane region" description="Helical" evidence="2">
    <location>
        <begin position="429"/>
        <end position="454"/>
    </location>
</feature>
<proteinExistence type="predicted"/>
<dbReference type="EMBL" id="CP113836">
    <property type="protein sequence ID" value="WAL68954.1"/>
    <property type="molecule type" value="Genomic_DNA"/>
</dbReference>
<dbReference type="Pfam" id="PF14333">
    <property type="entry name" value="DUF4389"/>
    <property type="match status" value="2"/>
</dbReference>
<keyword evidence="2" id="KW-0472">Membrane</keyword>
<organism evidence="3 4">
    <name type="scientific">Amycolatopsis cynarae</name>
    <dbReference type="NCBI Taxonomy" id="2995223"/>
    <lineage>
        <taxon>Bacteria</taxon>
        <taxon>Bacillati</taxon>
        <taxon>Actinomycetota</taxon>
        <taxon>Actinomycetes</taxon>
        <taxon>Pseudonocardiales</taxon>
        <taxon>Pseudonocardiaceae</taxon>
        <taxon>Amycolatopsis</taxon>
    </lineage>
</organism>
<feature type="transmembrane region" description="Helical" evidence="2">
    <location>
        <begin position="35"/>
        <end position="58"/>
    </location>
</feature>
<evidence type="ECO:0000313" key="4">
    <source>
        <dbReference type="Proteomes" id="UP001163203"/>
    </source>
</evidence>
<keyword evidence="2" id="KW-0812">Transmembrane</keyword>
<reference evidence="3" key="1">
    <citation type="submission" date="2022-11" db="EMBL/GenBank/DDBJ databases">
        <authorList>
            <person name="Mo P."/>
        </authorList>
    </citation>
    <scope>NUCLEOTIDE SEQUENCE</scope>
    <source>
        <strain evidence="3">HUAS 11-8</strain>
    </source>
</reference>
<feature type="transmembrane region" description="Helical" evidence="2">
    <location>
        <begin position="125"/>
        <end position="145"/>
    </location>
</feature>
<accession>A0ABY7BAJ1</accession>
<dbReference type="Proteomes" id="UP001163203">
    <property type="component" value="Chromosome"/>
</dbReference>
<name>A0ABY7BAJ1_9PSEU</name>
<dbReference type="RefSeq" id="WP_268759044.1">
    <property type="nucleotide sequence ID" value="NZ_CP113836.1"/>
</dbReference>
<keyword evidence="4" id="KW-1185">Reference proteome</keyword>
<sequence>MGSPAPYPVRVEASLDPAVSRWLWLVKWLLAIPHYFLLAWLWVAFFVLSIGAFFAILVTGRYPRGIFDFNVGVLRWTWRVQYYAYFALGTDRYPPFTLADVADYPAHLDVTYPERLSRGLVLVKWWLLAIPHYIVAAVFVGGGSWFTWQYGNTGFEWAAGGLVGILVLVAAIVLLFTGSYPKSIFDFVLGMDRWVFRVAGYAGLMTDAYPPFRLDMGGQDPAGPLAPTQPPAPPGTAHTPRPQHGWTGGRVASVIVGAVLALVSVGLLTGGSTLLWADRAGRDADGYLTVSDTLMASGYAVTTQPVALLNWTPGAGAGVGDVRVRVTSADPGRAIFVGIAPTGAVDRYLGGVDYAVLRDSSSGHLTLHHGGPPATPPGGAGIWVAAAGGTGTQTVTVPLRAGDWTVVVMNADAAPGIDARADVGATAPALGWISAGIIALGVVLLAGGVALIAVPVHRVSREPRSAGPAQV</sequence>
<evidence type="ECO:0000256" key="1">
    <source>
        <dbReference type="SAM" id="MobiDB-lite"/>
    </source>
</evidence>
<dbReference type="InterPro" id="IPR025498">
    <property type="entry name" value="DUF4389"/>
</dbReference>